<reference evidence="2 3" key="1">
    <citation type="journal article" date="2019" name="Sci. Rep.">
        <title>Nanopore sequencing improves the draft genome of the human pathogenic amoeba Naegleria fowleri.</title>
        <authorList>
            <person name="Liechti N."/>
            <person name="Schurch N."/>
            <person name="Bruggmann R."/>
            <person name="Wittwer M."/>
        </authorList>
    </citation>
    <scope>NUCLEOTIDE SEQUENCE [LARGE SCALE GENOMIC DNA]</scope>
    <source>
        <strain evidence="2 3">ATCC 30894</strain>
    </source>
</reference>
<dbReference type="VEuPathDB" id="AmoebaDB:NfTy_008020"/>
<proteinExistence type="predicted"/>
<gene>
    <name evidence="2" type="ORF">FDP41_008695</name>
</gene>
<dbReference type="AlphaFoldDB" id="A0A6A5BEV2"/>
<name>A0A6A5BEV2_NAEFO</name>
<evidence type="ECO:0000256" key="1">
    <source>
        <dbReference type="SAM" id="MobiDB-lite"/>
    </source>
</evidence>
<organism evidence="2 3">
    <name type="scientific">Naegleria fowleri</name>
    <name type="common">Brain eating amoeba</name>
    <dbReference type="NCBI Taxonomy" id="5763"/>
    <lineage>
        <taxon>Eukaryota</taxon>
        <taxon>Discoba</taxon>
        <taxon>Heterolobosea</taxon>
        <taxon>Tetramitia</taxon>
        <taxon>Eutetramitia</taxon>
        <taxon>Vahlkampfiidae</taxon>
        <taxon>Naegleria</taxon>
    </lineage>
</organism>
<protein>
    <submittedName>
        <fullName evidence="2">Uncharacterized protein</fullName>
    </submittedName>
</protein>
<dbReference type="RefSeq" id="XP_044557744.1">
    <property type="nucleotide sequence ID" value="XM_044712576.1"/>
</dbReference>
<evidence type="ECO:0000313" key="2">
    <source>
        <dbReference type="EMBL" id="KAF0973031.1"/>
    </source>
</evidence>
<feature type="region of interest" description="Disordered" evidence="1">
    <location>
        <begin position="1"/>
        <end position="21"/>
    </location>
</feature>
<evidence type="ECO:0000313" key="3">
    <source>
        <dbReference type="Proteomes" id="UP000444721"/>
    </source>
</evidence>
<dbReference type="VEuPathDB" id="AmoebaDB:FDP41_008695"/>
<accession>A0A6A5BEV2</accession>
<dbReference type="VEuPathDB" id="AmoebaDB:NF0023170"/>
<comment type="caution">
    <text evidence="2">The sequence shown here is derived from an EMBL/GenBank/DDBJ whole genome shotgun (WGS) entry which is preliminary data.</text>
</comment>
<keyword evidence="3" id="KW-1185">Reference proteome</keyword>
<dbReference type="OrthoDB" id="10379656at2759"/>
<dbReference type="GeneID" id="68115913"/>
<dbReference type="EMBL" id="VFQX01000063">
    <property type="protein sequence ID" value="KAF0973031.1"/>
    <property type="molecule type" value="Genomic_DNA"/>
</dbReference>
<sequence length="667" mass="78763">MNQHHVLRKRQEGLQDNYTPMDDHDATMMDSSRWVHVLSIHLKQALWYGTFVLNDPSHHHRNSHGNRIYYKDNLHDVKERQQQVSKTNCCNKMMRIALNLIDECHERIVELLSKKYTIINNFLMDGKLLKRKFGKLVFEFYAITKMTPTRKLNLLMKWFYSFTKQVLTPLRILHVVILNSIHNFEMKRSKSHEETFLIMSPTEKTSLLLTITPCIEKISNHVQVLQTWWRHLLYSFKQFRKYSSFLERIQLILSFKIVSTLLQQHKQCNPYLKYLISVCENNPDHYWTIKNLEETNDANDITDRFIQQFIKFSKVYRASHISIHVAQKLVKELFQHLHDQSKENETENGHSVYNYFNLCLNSIRSVAYNCKNHFLNRIHPTNDEQALKDRFHKSYLYSSYTVWKKISQIQNSFSDDLYSHPFWNDISSHFGTILLYSGTPLILCLALEFLIFKSVISSCNNLHDSITHQGNIYDIVEGCLTFSMEIIAWLNQEMNATHETDVTTNDVIVDKIRNLIGHFLQLDYAKIYNSILDLLLHHTFAAYFLIQKFEGHGRRVLFKQTILENFPLKHLSDFLNGSTERGHHYRKQMDELRHTLNHVTNHHKNEQHLLSTLMFIAKSFRSCSSDHPLAVCFFSILSSPLQKYLETNSEQRGLISLCEIISSNVLE</sequence>
<dbReference type="Proteomes" id="UP000444721">
    <property type="component" value="Unassembled WGS sequence"/>
</dbReference>